<dbReference type="EMBL" id="CAXKWB010095962">
    <property type="protein sequence ID" value="CAL4220231.1"/>
    <property type="molecule type" value="Genomic_DNA"/>
</dbReference>
<dbReference type="InterPro" id="IPR008979">
    <property type="entry name" value="Galactose-bd-like_sf"/>
</dbReference>
<protein>
    <recommendedName>
        <fullName evidence="4">F5/8 type C domain-containing protein</fullName>
    </recommendedName>
</protein>
<dbReference type="AlphaFoldDB" id="A0AAV2SLZ6"/>
<evidence type="ECO:0000313" key="3">
    <source>
        <dbReference type="Proteomes" id="UP001497623"/>
    </source>
</evidence>
<name>A0AAV2SLZ6_MEGNR</name>
<organism evidence="2 3">
    <name type="scientific">Meganyctiphanes norvegica</name>
    <name type="common">Northern krill</name>
    <name type="synonym">Thysanopoda norvegica</name>
    <dbReference type="NCBI Taxonomy" id="48144"/>
    <lineage>
        <taxon>Eukaryota</taxon>
        <taxon>Metazoa</taxon>
        <taxon>Ecdysozoa</taxon>
        <taxon>Arthropoda</taxon>
        <taxon>Crustacea</taxon>
        <taxon>Multicrustacea</taxon>
        <taxon>Malacostraca</taxon>
        <taxon>Eumalacostraca</taxon>
        <taxon>Eucarida</taxon>
        <taxon>Euphausiacea</taxon>
        <taxon>Euphausiidae</taxon>
        <taxon>Meganyctiphanes</taxon>
    </lineage>
</organism>
<evidence type="ECO:0000256" key="1">
    <source>
        <dbReference type="SAM" id="SignalP"/>
    </source>
</evidence>
<keyword evidence="3" id="KW-1185">Reference proteome</keyword>
<accession>A0AAV2SLZ6</accession>
<gene>
    <name evidence="2" type="ORF">MNOR_LOCUS39032</name>
</gene>
<evidence type="ECO:0008006" key="4">
    <source>
        <dbReference type="Google" id="ProtNLM"/>
    </source>
</evidence>
<proteinExistence type="predicted"/>
<dbReference type="Proteomes" id="UP001497623">
    <property type="component" value="Unassembled WGS sequence"/>
</dbReference>
<feature type="chain" id="PRO_5043954544" description="F5/8 type C domain-containing protein" evidence="1">
    <location>
        <begin position="22"/>
        <end position="254"/>
    </location>
</feature>
<sequence>MYPRHFVAALVVVVVLETCWANDVLWRKVQIDLERDHGVNLSEAAKEVVTYCSQDSNICCAMACTKQDWCELWYRDAIGDCVLTNIIVSPSYQGISPTPLICYTKRKKDLIMQHARKIYGTETAPTHPLRLVTNLINGFYRRHIANDCYTSTGSEKPWVLIDLGKEMAVREVHFIAPPNSYMAENYFRDIRIKMGTTRIINGDLRSYKLLANFTGPVKPKEIVIIKRDKPIVGRYISFQKKSEKALAICYVELF</sequence>
<keyword evidence="1" id="KW-0732">Signal</keyword>
<evidence type="ECO:0000313" key="2">
    <source>
        <dbReference type="EMBL" id="CAL4220231.1"/>
    </source>
</evidence>
<dbReference type="SUPFAM" id="SSF49785">
    <property type="entry name" value="Galactose-binding domain-like"/>
    <property type="match status" value="1"/>
</dbReference>
<reference evidence="2 3" key="1">
    <citation type="submission" date="2024-05" db="EMBL/GenBank/DDBJ databases">
        <authorList>
            <person name="Wallberg A."/>
        </authorList>
    </citation>
    <scope>NUCLEOTIDE SEQUENCE [LARGE SCALE GENOMIC DNA]</scope>
</reference>
<feature type="signal peptide" evidence="1">
    <location>
        <begin position="1"/>
        <end position="21"/>
    </location>
</feature>
<dbReference type="Gene3D" id="2.60.120.260">
    <property type="entry name" value="Galactose-binding domain-like"/>
    <property type="match status" value="1"/>
</dbReference>
<comment type="caution">
    <text evidence="2">The sequence shown here is derived from an EMBL/GenBank/DDBJ whole genome shotgun (WGS) entry which is preliminary data.</text>
</comment>